<reference evidence="1" key="1">
    <citation type="submission" date="2022-11" db="EMBL/GenBank/DDBJ databases">
        <title>Genome Sequence of Boeremia exigua.</title>
        <authorList>
            <person name="Buettner E."/>
        </authorList>
    </citation>
    <scope>NUCLEOTIDE SEQUENCE</scope>
    <source>
        <strain evidence="1">CU02</strain>
    </source>
</reference>
<gene>
    <name evidence="1" type="ORF">OPT61_g10463</name>
</gene>
<name>A0ACC2HPJ2_9PLEO</name>
<dbReference type="Proteomes" id="UP001153331">
    <property type="component" value="Unassembled WGS sequence"/>
</dbReference>
<keyword evidence="2" id="KW-1185">Reference proteome</keyword>
<evidence type="ECO:0000313" key="2">
    <source>
        <dbReference type="Proteomes" id="UP001153331"/>
    </source>
</evidence>
<dbReference type="EMBL" id="JAPHNI010001713">
    <property type="protein sequence ID" value="KAJ8104972.1"/>
    <property type="molecule type" value="Genomic_DNA"/>
</dbReference>
<comment type="caution">
    <text evidence="1">The sequence shown here is derived from an EMBL/GenBank/DDBJ whole genome shotgun (WGS) entry which is preliminary data.</text>
</comment>
<organism evidence="1 2">
    <name type="scientific">Boeremia exigua</name>
    <dbReference type="NCBI Taxonomy" id="749465"/>
    <lineage>
        <taxon>Eukaryota</taxon>
        <taxon>Fungi</taxon>
        <taxon>Dikarya</taxon>
        <taxon>Ascomycota</taxon>
        <taxon>Pezizomycotina</taxon>
        <taxon>Dothideomycetes</taxon>
        <taxon>Pleosporomycetidae</taxon>
        <taxon>Pleosporales</taxon>
        <taxon>Pleosporineae</taxon>
        <taxon>Didymellaceae</taxon>
        <taxon>Boeremia</taxon>
    </lineage>
</organism>
<proteinExistence type="predicted"/>
<sequence length="142" mass="16022">MRPPRPDHIENTKETCHNIHSASTPAADQRAAHLENEDEVHRMDVTIAVSEMMYDWCTESSPRGESASASPQASRVRTRETQSSKGSHGIVSEQTRHRHFEQCTLQQQTKAHATVKELVPERAHHAADHGRHTSRVDVFNTL</sequence>
<protein>
    <submittedName>
        <fullName evidence="1">Uncharacterized protein</fullName>
    </submittedName>
</protein>
<evidence type="ECO:0000313" key="1">
    <source>
        <dbReference type="EMBL" id="KAJ8104972.1"/>
    </source>
</evidence>
<accession>A0ACC2HPJ2</accession>